<keyword evidence="2" id="KW-1185">Reference proteome</keyword>
<name>A0A0C2YJ35_HEBCY</name>
<proteinExistence type="predicted"/>
<protein>
    <submittedName>
        <fullName evidence="1">Uncharacterized protein</fullName>
    </submittedName>
</protein>
<gene>
    <name evidence="1" type="ORF">M413DRAFT_438920</name>
</gene>
<evidence type="ECO:0000313" key="2">
    <source>
        <dbReference type="Proteomes" id="UP000053424"/>
    </source>
</evidence>
<dbReference type="AlphaFoldDB" id="A0A0C2YJ35"/>
<reference evidence="1 2" key="1">
    <citation type="submission" date="2014-04" db="EMBL/GenBank/DDBJ databases">
        <authorList>
            <consortium name="DOE Joint Genome Institute"/>
            <person name="Kuo A."/>
            <person name="Gay G."/>
            <person name="Dore J."/>
            <person name="Kohler A."/>
            <person name="Nagy L.G."/>
            <person name="Floudas D."/>
            <person name="Copeland A."/>
            <person name="Barry K.W."/>
            <person name="Cichocki N."/>
            <person name="Veneault-Fourrey C."/>
            <person name="LaButti K."/>
            <person name="Lindquist E.A."/>
            <person name="Lipzen A."/>
            <person name="Lundell T."/>
            <person name="Morin E."/>
            <person name="Murat C."/>
            <person name="Sun H."/>
            <person name="Tunlid A."/>
            <person name="Henrissat B."/>
            <person name="Grigoriev I.V."/>
            <person name="Hibbett D.S."/>
            <person name="Martin F."/>
            <person name="Nordberg H.P."/>
            <person name="Cantor M.N."/>
            <person name="Hua S.X."/>
        </authorList>
    </citation>
    <scope>NUCLEOTIDE SEQUENCE [LARGE SCALE GENOMIC DNA]</scope>
    <source>
        <strain evidence="2">h7</strain>
    </source>
</reference>
<accession>A0A0C2YJ35</accession>
<evidence type="ECO:0000313" key="1">
    <source>
        <dbReference type="EMBL" id="KIM49788.1"/>
    </source>
</evidence>
<dbReference type="Proteomes" id="UP000053424">
    <property type="component" value="Unassembled WGS sequence"/>
</dbReference>
<dbReference type="HOGENOM" id="CLU_081359_0_0_1"/>
<reference evidence="2" key="2">
    <citation type="submission" date="2015-01" db="EMBL/GenBank/DDBJ databases">
        <title>Evolutionary Origins and Diversification of the Mycorrhizal Mutualists.</title>
        <authorList>
            <consortium name="DOE Joint Genome Institute"/>
            <consortium name="Mycorrhizal Genomics Consortium"/>
            <person name="Kohler A."/>
            <person name="Kuo A."/>
            <person name="Nagy L.G."/>
            <person name="Floudas D."/>
            <person name="Copeland A."/>
            <person name="Barry K.W."/>
            <person name="Cichocki N."/>
            <person name="Veneault-Fourrey C."/>
            <person name="LaButti K."/>
            <person name="Lindquist E.A."/>
            <person name="Lipzen A."/>
            <person name="Lundell T."/>
            <person name="Morin E."/>
            <person name="Murat C."/>
            <person name="Riley R."/>
            <person name="Ohm R."/>
            <person name="Sun H."/>
            <person name="Tunlid A."/>
            <person name="Henrissat B."/>
            <person name="Grigoriev I.V."/>
            <person name="Hibbett D.S."/>
            <person name="Martin F."/>
        </authorList>
    </citation>
    <scope>NUCLEOTIDE SEQUENCE [LARGE SCALE GENOMIC DNA]</scope>
    <source>
        <strain evidence="2">h7</strain>
    </source>
</reference>
<dbReference type="OrthoDB" id="2602575at2759"/>
<dbReference type="EMBL" id="KN831768">
    <property type="protein sequence ID" value="KIM49788.1"/>
    <property type="molecule type" value="Genomic_DNA"/>
</dbReference>
<organism evidence="1 2">
    <name type="scientific">Hebeloma cylindrosporum</name>
    <dbReference type="NCBI Taxonomy" id="76867"/>
    <lineage>
        <taxon>Eukaryota</taxon>
        <taxon>Fungi</taxon>
        <taxon>Dikarya</taxon>
        <taxon>Basidiomycota</taxon>
        <taxon>Agaricomycotina</taxon>
        <taxon>Agaricomycetes</taxon>
        <taxon>Agaricomycetidae</taxon>
        <taxon>Agaricales</taxon>
        <taxon>Agaricineae</taxon>
        <taxon>Hymenogastraceae</taxon>
        <taxon>Hebeloma</taxon>
    </lineage>
</organism>
<sequence length="242" mass="27016">MSYYQHYQAPINGDYISPYSLTNVTNAPTTSHSMPMPHVKVNRGVRLQDVGSLEPGTQHQLSQDPVPTPQSILDGSYSAALAFSEANRDVVTYIPRAPEYCGKPTLPSIIFTVNGRPGPYLKDVIKGRVMLDGAYDTVFREFSWKQTSLTIDWPGVTTSAEHITCGDKTHHSTRTEVAQLVAARVAHLLMTGYNGKPLKWGPQVIDANTRPWNLKKIDYRDVRLVAINYYRKTWVPVLAVDA</sequence>